<dbReference type="PANTHER" id="PTHR43252:SF7">
    <property type="entry name" value="TRANSCRIPTIONAL REGULATOR YQJI"/>
    <property type="match status" value="1"/>
</dbReference>
<proteinExistence type="predicted"/>
<evidence type="ECO:0000259" key="1">
    <source>
        <dbReference type="Pfam" id="PF03551"/>
    </source>
</evidence>
<sequence length="141" mass="16269">MEILLTKYRYPSISKEDSLMAVDKSLISGSTTMLILRLLEEKDMYGYEMIETLQEKSQNVFQLKAGTLYPLLHSLEEKGYVSSYEDSIGQKTRKYYSLTKNGKNFLSQKKEEWKEYSSAVANILTADRNTIFPVLKPQMEG</sequence>
<dbReference type="InterPro" id="IPR005149">
    <property type="entry name" value="Tscrpt_reg_PadR_N"/>
</dbReference>
<gene>
    <name evidence="2" type="ORF">HMPREF0373_02517</name>
</gene>
<organism evidence="2 3">
    <name type="scientific">Eubacterium ramulus ATCC 29099</name>
    <dbReference type="NCBI Taxonomy" id="1256908"/>
    <lineage>
        <taxon>Bacteria</taxon>
        <taxon>Bacillati</taxon>
        <taxon>Bacillota</taxon>
        <taxon>Clostridia</taxon>
        <taxon>Eubacteriales</taxon>
        <taxon>Eubacteriaceae</taxon>
        <taxon>Eubacterium</taxon>
    </lineage>
</organism>
<name>U2PI08_EUBRA</name>
<evidence type="ECO:0000313" key="3">
    <source>
        <dbReference type="Proteomes" id="UP000016608"/>
    </source>
</evidence>
<dbReference type="Gene3D" id="1.10.10.10">
    <property type="entry name" value="Winged helix-like DNA-binding domain superfamily/Winged helix DNA-binding domain"/>
    <property type="match status" value="1"/>
</dbReference>
<dbReference type="Proteomes" id="UP000016608">
    <property type="component" value="Unassembled WGS sequence"/>
</dbReference>
<dbReference type="SUPFAM" id="SSF46785">
    <property type="entry name" value="Winged helix' DNA-binding domain"/>
    <property type="match status" value="1"/>
</dbReference>
<dbReference type="PANTHER" id="PTHR43252">
    <property type="entry name" value="TRANSCRIPTIONAL REGULATOR YQJI"/>
    <property type="match status" value="1"/>
</dbReference>
<evidence type="ECO:0000313" key="2">
    <source>
        <dbReference type="EMBL" id="ERK43379.1"/>
    </source>
</evidence>
<accession>U2PI08</accession>
<dbReference type="eggNOG" id="COG1695">
    <property type="taxonomic scope" value="Bacteria"/>
</dbReference>
<dbReference type="HOGENOM" id="CLU_063440_3_3_9"/>
<comment type="caution">
    <text evidence="2">The sequence shown here is derived from an EMBL/GenBank/DDBJ whole genome shotgun (WGS) entry which is preliminary data.</text>
</comment>
<dbReference type="InterPro" id="IPR036390">
    <property type="entry name" value="WH_DNA-bd_sf"/>
</dbReference>
<keyword evidence="3" id="KW-1185">Reference proteome</keyword>
<reference evidence="2 3" key="1">
    <citation type="submission" date="2013-06" db="EMBL/GenBank/DDBJ databases">
        <authorList>
            <person name="Weinstock G."/>
            <person name="Sodergren E."/>
            <person name="Lobos E.A."/>
            <person name="Fulton L."/>
            <person name="Fulton R."/>
            <person name="Courtney L."/>
            <person name="Fronick C."/>
            <person name="O'Laughlin M."/>
            <person name="Godfrey J."/>
            <person name="Wilson R.M."/>
            <person name="Miner T."/>
            <person name="Farmer C."/>
            <person name="Delehaunty K."/>
            <person name="Cordes M."/>
            <person name="Minx P."/>
            <person name="Tomlinson C."/>
            <person name="Chen J."/>
            <person name="Wollam A."/>
            <person name="Pepin K.H."/>
            <person name="Bhonagiri V."/>
            <person name="Zhang X."/>
            <person name="Warren W."/>
            <person name="Mitreva M."/>
            <person name="Mardis E.R."/>
            <person name="Wilson R.K."/>
        </authorList>
    </citation>
    <scope>NUCLEOTIDE SEQUENCE [LARGE SCALE GENOMIC DNA]</scope>
    <source>
        <strain evidence="2 3">ATCC 29099</strain>
    </source>
</reference>
<dbReference type="PATRIC" id="fig|1256908.3.peg.2319"/>
<dbReference type="Pfam" id="PF03551">
    <property type="entry name" value="PadR"/>
    <property type="match status" value="1"/>
</dbReference>
<protein>
    <submittedName>
        <fullName evidence="2">Transcriptional regulator, PadR family</fullName>
    </submittedName>
</protein>
<dbReference type="EMBL" id="AWVJ01000149">
    <property type="protein sequence ID" value="ERK43379.1"/>
    <property type="molecule type" value="Genomic_DNA"/>
</dbReference>
<feature type="domain" description="Transcription regulator PadR N-terminal" evidence="1">
    <location>
        <begin position="35"/>
        <end position="107"/>
    </location>
</feature>
<dbReference type="InterPro" id="IPR036388">
    <property type="entry name" value="WH-like_DNA-bd_sf"/>
</dbReference>
<dbReference type="AlphaFoldDB" id="U2PI08"/>